<dbReference type="AlphaFoldDB" id="A0A1A8X854"/>
<gene>
    <name evidence="2" type="ORF">POVCU1_059910</name>
</gene>
<dbReference type="InterPro" id="IPR008780">
    <property type="entry name" value="Plasmodium_Vir"/>
</dbReference>
<proteinExistence type="predicted"/>
<keyword evidence="1" id="KW-0812">Transmembrane</keyword>
<dbReference type="EMBL" id="FLQV01001912">
    <property type="protein sequence ID" value="SBT00428.1"/>
    <property type="molecule type" value="Genomic_DNA"/>
</dbReference>
<name>A0A1A8X854_PLAOA</name>
<keyword evidence="1" id="KW-0472">Membrane</keyword>
<dbReference type="Proteomes" id="UP000078546">
    <property type="component" value="Unassembled WGS sequence"/>
</dbReference>
<sequence>MSNNRKDFTLDNLKKNFEFLGELDLYKLYEALNRSWEEKIQTNFCDTAQFSELDDPDVIILLKKLFKNIDLLLKPQGSFADIITKSGEKKWIYLKYWLYDQLILNDFNQFQTNLFFNFLRKNKNGCMQAVTFKKLCNFHKLSLKDVYDIKNLCDYSELLFNADMNIYDKISENYKYLDYFKKGLHLYKSSKSRCPTDLQNEYCGEFNEYEKVHNKNKTNLHFLSCREKLLSTLKNKDTTSTGKLPPKDRTSKDTMDPEFHKLLIEDKLVDKIHLNKFYNLLETYNGGNNTNSCNFKNHYLIKDKTVICDILEHVKNILKKWDPIFEKYEGLSSNKTCDYFNYWLCEKLRHIDATPCDIEVFYILWNEYAAEQYKKGEKTCYIKEYYGFSVKELGNKKKIFDFLEYYNEIRNKLNDEKNNKKKDYCAYIKKIFELYKYIEQENVSFPYGEEIKLFQNKFLGNDELEFLEEKCPDMCLYFVFNTKFKTLCPFEGISPTTAEKENLKPCNNLESFSARGHIGGNHEKDYKISDLTTSTVYSELNGEVTKDKYYSVCSELIPYNKKHCGIYDLCSKLVKNLIKLSKMKKQYRNDRCEYVIHWIYDEIGKILNISTDNIYDTHAFRVFSNATYDVLYKLDISDCLHKTLNISFIEQKEQKNLHDYFKNYDKIHGLDSSNSNKCTKYFEYIKDMNKLYEMYISKCCYCFTSGYCKEDCPDYFKCDEKYNPYTLYEKLGCNKVDQFKGHLKKVDRPPPADKYVKLLSEISEKKAHLLNWDNKKPSLITEQVYNKETSDPFYTFALGSFGFLGVFLILFILNKFTTLGSYFNNRDAKKRKSYLENFEEQFLDDDVEFNHDNTQNRRMRIAYYQA</sequence>
<feature type="transmembrane region" description="Helical" evidence="1">
    <location>
        <begin position="793"/>
        <end position="813"/>
    </location>
</feature>
<accession>A0A1A8X854</accession>
<evidence type="ECO:0000313" key="2">
    <source>
        <dbReference type="EMBL" id="SBT00428.1"/>
    </source>
</evidence>
<evidence type="ECO:0000313" key="3">
    <source>
        <dbReference type="Proteomes" id="UP000078546"/>
    </source>
</evidence>
<evidence type="ECO:0000256" key="1">
    <source>
        <dbReference type="SAM" id="Phobius"/>
    </source>
</evidence>
<reference evidence="3" key="1">
    <citation type="submission" date="2016-05" db="EMBL/GenBank/DDBJ databases">
        <authorList>
            <person name="Naeem Raeece"/>
        </authorList>
    </citation>
    <scope>NUCLEOTIDE SEQUENCE [LARGE SCALE GENOMIC DNA]</scope>
</reference>
<dbReference type="Pfam" id="PF05795">
    <property type="entry name" value="Plasmodium_Vir"/>
    <property type="match status" value="4"/>
</dbReference>
<protein>
    <submittedName>
        <fullName evidence="2">PIR Superfamily Protein</fullName>
    </submittedName>
</protein>
<organism evidence="2 3">
    <name type="scientific">Plasmodium ovale curtisi</name>
    <dbReference type="NCBI Taxonomy" id="864141"/>
    <lineage>
        <taxon>Eukaryota</taxon>
        <taxon>Sar</taxon>
        <taxon>Alveolata</taxon>
        <taxon>Apicomplexa</taxon>
        <taxon>Aconoidasida</taxon>
        <taxon>Haemosporida</taxon>
        <taxon>Plasmodiidae</taxon>
        <taxon>Plasmodium</taxon>
        <taxon>Plasmodium (Plasmodium)</taxon>
    </lineage>
</organism>
<keyword evidence="1" id="KW-1133">Transmembrane helix</keyword>